<evidence type="ECO:0000256" key="3">
    <source>
        <dbReference type="ARBA" id="ARBA00022824"/>
    </source>
</evidence>
<comment type="catalytic activity">
    <reaction evidence="6">
        <text>hexadecanoyl-CoA + H2O = S-hexadecanoyl-4'-phosphopantetheine + adenosine 3',5'-bisphosphate + 2 H(+)</text>
        <dbReference type="Rhea" id="RHEA:50032"/>
        <dbReference type="ChEBI" id="CHEBI:15377"/>
        <dbReference type="ChEBI" id="CHEBI:15378"/>
        <dbReference type="ChEBI" id="CHEBI:57379"/>
        <dbReference type="ChEBI" id="CHEBI:58343"/>
        <dbReference type="ChEBI" id="CHEBI:132018"/>
    </reaction>
</comment>
<dbReference type="HAMAP" id="MF_03231">
    <property type="entry name" value="SCS3"/>
    <property type="match status" value="1"/>
</dbReference>
<feature type="region of interest" description="Disordered" evidence="7">
    <location>
        <begin position="386"/>
        <end position="414"/>
    </location>
</feature>
<dbReference type="GO" id="GO:0005524">
    <property type="term" value="F:ATP binding"/>
    <property type="evidence" value="ECO:0007669"/>
    <property type="project" value="InterPro"/>
</dbReference>
<feature type="compositionally biased region" description="Low complexity" evidence="7">
    <location>
        <begin position="395"/>
        <end position="408"/>
    </location>
</feature>
<dbReference type="GO" id="GO:0010945">
    <property type="term" value="F:coenzyme A diphosphatase activity"/>
    <property type="evidence" value="ECO:0007669"/>
    <property type="project" value="InterPro"/>
</dbReference>
<dbReference type="SUPFAM" id="SSF54197">
    <property type="entry name" value="HIT-like"/>
    <property type="match status" value="1"/>
</dbReference>
<protein>
    <recommendedName>
        <fullName evidence="6">Acyl-coenzyme A diphosphatase SCS3</fullName>
        <ecNumber evidence="6">3.6.1.-</ecNumber>
    </recommendedName>
    <alternativeName>
        <fullName evidence="6">FIT family protein SCS3</fullName>
    </alternativeName>
</protein>
<dbReference type="GO" id="GO:0008654">
    <property type="term" value="P:phospholipid biosynthetic process"/>
    <property type="evidence" value="ECO:0007669"/>
    <property type="project" value="UniProtKB-KW"/>
</dbReference>
<keyword evidence="6" id="KW-0443">Lipid metabolism</keyword>
<sequence>MVTTRRSAGSSMEPTATGSTSRQPQSLSPPRNPPLLPTPTERLLLAVFPLVLVFGTLFSVLSPETRSAHYDHVTQSHSQDPSAAPSYFARKSNIFNVVFVKRGWGWTTFAFYFFLFTHPSGGAGGLDITPRRLRAVLRWAAVTAWWFLVTQWCFGPPMIDRGFRWTGGKCDMAERDVLQGSADIGEAFTAVACKAAGGKWNGGHDISGHVFLLVLGTCFLAQEIGWAVSRWGSRLAEERCIILPDGAVKSANVEAETAAGQGGGYALGIGTRTALGVAGLNLWMLLMTAIYFHTWFEKLTGLLTALVGVYLLHSQSITLGLIHHSFISAFTTMARALSAPSNLPSLVKTTFAKALSGGDLHYFPTKVTVLPVNSVPFQLRFSPALASKPKPPPQQQDASSSPNQPSDPFANPPPALYIADVGPSHYLVLNKFAIVPEHFILATKEFKQQTDALEEADLEATLACIQAFELADGEGLFAFFNSGEHSGASQPHRHIQLLPIARMRDGLVSGDDDGHAPWDVLADDGGRLEHAPFAVFSEPIAPGMSGAEVHGAYVRLCGRARRAVGERAPRAGQMSYNMAVTRNRLVICPRLAEGAAVCGRGGQDVGRLSLNGTVLAGTALVRNEDEWEALRANPGCLADVLGKIGLPGGQVYGEGGV</sequence>
<evidence type="ECO:0000256" key="5">
    <source>
        <dbReference type="ARBA" id="ARBA00023136"/>
    </source>
</evidence>
<dbReference type="GO" id="GO:0005789">
    <property type="term" value="C:endoplasmic reticulum membrane"/>
    <property type="evidence" value="ECO:0007669"/>
    <property type="project" value="UniProtKB-SubCell"/>
</dbReference>
<feature type="active site" evidence="6">
    <location>
        <position position="293"/>
    </location>
</feature>
<dbReference type="EMBL" id="JACEFI010000010">
    <property type="protein sequence ID" value="KAH0596028.1"/>
    <property type="molecule type" value="Genomic_DNA"/>
</dbReference>
<name>A0A9P8S766_9HYPO</name>
<dbReference type="GO" id="GO:0003877">
    <property type="term" value="F:ATP:ADP adenylyltransferase activity"/>
    <property type="evidence" value="ECO:0007669"/>
    <property type="project" value="InterPro"/>
</dbReference>
<feature type="active site" evidence="6">
    <location>
        <position position="209"/>
    </location>
</feature>
<feature type="transmembrane region" description="Helical" evidence="8">
    <location>
        <begin position="274"/>
        <end position="296"/>
    </location>
</feature>
<evidence type="ECO:0000259" key="9">
    <source>
        <dbReference type="Pfam" id="PF09830"/>
    </source>
</evidence>
<organism evidence="11 12">
    <name type="scientific">Metarhizium humberi</name>
    <dbReference type="NCBI Taxonomy" id="2596975"/>
    <lineage>
        <taxon>Eukaryota</taxon>
        <taxon>Fungi</taxon>
        <taxon>Dikarya</taxon>
        <taxon>Ascomycota</taxon>
        <taxon>Pezizomycotina</taxon>
        <taxon>Sordariomycetes</taxon>
        <taxon>Hypocreomycetidae</taxon>
        <taxon>Hypocreales</taxon>
        <taxon>Clavicipitaceae</taxon>
        <taxon>Metarhizium</taxon>
    </lineage>
</organism>
<dbReference type="InterPro" id="IPR019388">
    <property type="entry name" value="FIT"/>
</dbReference>
<keyword evidence="3 6" id="KW-0256">Endoplasmic reticulum</keyword>
<reference evidence="11 12" key="1">
    <citation type="submission" date="2020-07" db="EMBL/GenBank/DDBJ databases">
        <title>Metarhizium humberi genome.</title>
        <authorList>
            <person name="Lysoe E."/>
        </authorList>
    </citation>
    <scope>NUCLEOTIDE SEQUENCE [LARGE SCALE GENOMIC DNA]</scope>
    <source>
        <strain evidence="11 12">ESALQ1638</strain>
    </source>
</reference>
<feature type="transmembrane region" description="Helical" evidence="8">
    <location>
        <begin position="94"/>
        <end position="116"/>
    </location>
</feature>
<dbReference type="GO" id="GO:0140042">
    <property type="term" value="P:lipid droplet formation"/>
    <property type="evidence" value="ECO:0007669"/>
    <property type="project" value="UniProtKB-UniRule"/>
</dbReference>
<feature type="domain" description="ATP adenylyltransferase C-terminal" evidence="9">
    <location>
        <begin position="530"/>
        <end position="647"/>
    </location>
</feature>
<proteinExistence type="inferred from homology"/>
<feature type="transmembrane region" description="Helical" evidence="8">
    <location>
        <begin position="43"/>
        <end position="61"/>
    </location>
</feature>
<feature type="domain" description="Ap4A phosphorylase 1/2 N-terminal" evidence="10">
    <location>
        <begin position="337"/>
        <end position="502"/>
    </location>
</feature>
<feature type="region of interest" description="Disordered" evidence="7">
    <location>
        <begin position="1"/>
        <end position="35"/>
    </location>
</feature>
<dbReference type="GO" id="GO:0009117">
    <property type="term" value="P:nucleotide metabolic process"/>
    <property type="evidence" value="ECO:0007669"/>
    <property type="project" value="InterPro"/>
</dbReference>
<comment type="subcellular location">
    <subcellularLocation>
        <location evidence="1 6">Endoplasmic reticulum membrane</location>
        <topology evidence="1 6">Multi-pass membrane protein</topology>
    </subcellularLocation>
</comment>
<dbReference type="Pfam" id="PF10261">
    <property type="entry name" value="FIT"/>
    <property type="match status" value="1"/>
</dbReference>
<comment type="function">
    <text evidence="6">Fatty acyl-coenzyme A (CoA) diphosphatase that hydrolyzes fatty acyl-CoA to yield acyl-4'-phosphopantetheine and adenosine 3',5'-bisphosphate. Preferentially hydrolyzes unsaturated long-chain acyl-CoA substrates in the endoplasmic reticulum (ER) lumen. This catalytic activity is required for maintaining ER structure and for lipid droplets (LDs) biogenesis, which are lipid storage organelles involved in maintaining lipid and energy homeostasis. May directly bind to diacylglycerol (DAGs) and triacylglycerol, which is also important for LD biogenesis. May support directional budding of nacent LDs from the ER into the cytosol by reducing DAG levels at sites of LD formation. May play a role in the regulation of cell morphology and cytoskeletal organization. Involved in phospholipid biosynthesis.</text>
</comment>
<evidence type="ECO:0000256" key="2">
    <source>
        <dbReference type="ARBA" id="ARBA00022692"/>
    </source>
</evidence>
<keyword evidence="6" id="KW-0378">Hydrolase</keyword>
<evidence type="ECO:0000259" key="10">
    <source>
        <dbReference type="Pfam" id="PF19327"/>
    </source>
</evidence>
<comment type="similarity">
    <text evidence="6">Belongs to the FIT family. Fungal FIT2B/SCS3 subfamily.</text>
</comment>
<feature type="transmembrane region" description="Helical" evidence="8">
    <location>
        <begin position="136"/>
        <end position="154"/>
    </location>
</feature>
<evidence type="ECO:0000256" key="8">
    <source>
        <dbReference type="SAM" id="Phobius"/>
    </source>
</evidence>
<accession>A0A9P8S766</accession>
<keyword evidence="6" id="KW-0444">Lipid biosynthesis</keyword>
<keyword evidence="12" id="KW-1185">Reference proteome</keyword>
<dbReference type="InterPro" id="IPR043171">
    <property type="entry name" value="Ap4A_phos1/2-like"/>
</dbReference>
<evidence type="ECO:0000256" key="7">
    <source>
        <dbReference type="SAM" id="MobiDB-lite"/>
    </source>
</evidence>
<keyword evidence="6" id="KW-0594">Phospholipid biosynthesis</keyword>
<gene>
    <name evidence="6" type="primary">SCS3</name>
    <name evidence="6" type="synonym">FIT2B</name>
    <name evidence="11" type="ORF">MHUMG1_05887</name>
</gene>
<dbReference type="Pfam" id="PF09830">
    <property type="entry name" value="ATP_transf"/>
    <property type="match status" value="1"/>
</dbReference>
<comment type="caution">
    <text evidence="11">The sequence shown here is derived from an EMBL/GenBank/DDBJ whole genome shotgun (WGS) entry which is preliminary data.</text>
</comment>
<dbReference type="InterPro" id="IPR009163">
    <property type="entry name" value="Ap4A_phos1/2"/>
</dbReference>
<keyword evidence="4 6" id="KW-1133">Transmembrane helix</keyword>
<dbReference type="EC" id="3.6.1.-" evidence="6"/>
<comment type="catalytic activity">
    <reaction evidence="6">
        <text>(9Z)-octadecenoyl-CoA + H2O = S-(9Z-octadecenoyl)-4'-phosphopantetheine + adenosine 3',5'-bisphosphate + 2 H(+)</text>
        <dbReference type="Rhea" id="RHEA:65564"/>
        <dbReference type="ChEBI" id="CHEBI:15377"/>
        <dbReference type="ChEBI" id="CHEBI:15378"/>
        <dbReference type="ChEBI" id="CHEBI:57387"/>
        <dbReference type="ChEBI" id="CHEBI:58343"/>
        <dbReference type="ChEBI" id="CHEBI:156553"/>
    </reaction>
</comment>
<keyword evidence="6" id="KW-1208">Phospholipid metabolism</keyword>
<evidence type="ECO:0000313" key="12">
    <source>
        <dbReference type="Proteomes" id="UP000764110"/>
    </source>
</evidence>
<dbReference type="InterPro" id="IPR045759">
    <property type="entry name" value="Ap4A_phos1/2_N"/>
</dbReference>
<comment type="catalytic activity">
    <reaction evidence="6">
        <text>(5Z,8Z,11Z,14Z)-eicosatetraenoyl-CoA + H2O = S-(5Z,8Z,11Z,14Z-eicosatetraenoyl)-4'-phosphopantetheine + adenosine 3',5'-bisphosphate + 2 H(+)</text>
        <dbReference type="Rhea" id="RHEA:65568"/>
        <dbReference type="ChEBI" id="CHEBI:15377"/>
        <dbReference type="ChEBI" id="CHEBI:15378"/>
        <dbReference type="ChEBI" id="CHEBI:57368"/>
        <dbReference type="ChEBI" id="CHEBI:58343"/>
        <dbReference type="ChEBI" id="CHEBI:156554"/>
    </reaction>
</comment>
<evidence type="ECO:0000313" key="11">
    <source>
        <dbReference type="EMBL" id="KAH0596028.1"/>
    </source>
</evidence>
<keyword evidence="2 6" id="KW-0812">Transmembrane</keyword>
<dbReference type="PANTHER" id="PTHR38420">
    <property type="entry name" value="AP-4-A PHOSPHORYLASE II"/>
    <property type="match status" value="1"/>
</dbReference>
<feature type="compositionally biased region" description="Low complexity" evidence="7">
    <location>
        <begin position="20"/>
        <end position="29"/>
    </location>
</feature>
<dbReference type="Proteomes" id="UP000764110">
    <property type="component" value="Unassembled WGS sequence"/>
</dbReference>
<evidence type="ECO:0000256" key="6">
    <source>
        <dbReference type="HAMAP-Rule" id="MF_03231"/>
    </source>
</evidence>
<evidence type="ECO:0000256" key="4">
    <source>
        <dbReference type="ARBA" id="ARBA00022989"/>
    </source>
</evidence>
<dbReference type="Pfam" id="PF19327">
    <property type="entry name" value="Ap4A_phos_N"/>
    <property type="match status" value="1"/>
</dbReference>
<feature type="compositionally biased region" description="Polar residues" evidence="7">
    <location>
        <begin position="1"/>
        <end position="19"/>
    </location>
</feature>
<dbReference type="PANTHER" id="PTHR38420:SF3">
    <property type="entry name" value="5',5'''-P-1,P-4-TETRAPHOSPHATE PHOSPHORYLASE 2"/>
    <property type="match status" value="1"/>
</dbReference>
<evidence type="ECO:0000256" key="1">
    <source>
        <dbReference type="ARBA" id="ARBA00004477"/>
    </source>
</evidence>
<dbReference type="InterPro" id="IPR019200">
    <property type="entry name" value="ATP_adenylylTrfase_C"/>
</dbReference>
<dbReference type="InterPro" id="IPR046400">
    <property type="entry name" value="SCS3"/>
</dbReference>
<dbReference type="InterPro" id="IPR036265">
    <property type="entry name" value="HIT-like_sf"/>
</dbReference>
<dbReference type="Gene3D" id="3.30.428.70">
    <property type="match status" value="1"/>
</dbReference>
<keyword evidence="5 6" id="KW-0472">Membrane</keyword>
<dbReference type="AlphaFoldDB" id="A0A9P8S766"/>
<comment type="catalytic activity">
    <reaction evidence="6">
        <text>an acyl-CoA + H2O = an acyl-4'-phosphopantetheine + adenosine 3',5'-bisphosphate + 2 H(+)</text>
        <dbReference type="Rhea" id="RHEA:50044"/>
        <dbReference type="ChEBI" id="CHEBI:15377"/>
        <dbReference type="ChEBI" id="CHEBI:15378"/>
        <dbReference type="ChEBI" id="CHEBI:58342"/>
        <dbReference type="ChEBI" id="CHEBI:58343"/>
        <dbReference type="ChEBI" id="CHEBI:132023"/>
    </reaction>
</comment>